<proteinExistence type="predicted"/>
<reference evidence="1" key="2">
    <citation type="journal article" date="2022" name="Res Sq">
        <title>Comparative Genomics Reveals Insights into the Divergent Evolution of Astigmatic Mites and Household Pest Adaptations.</title>
        <authorList>
            <person name="Xiong Q."/>
            <person name="Wan A.T.-Y."/>
            <person name="Liu X.-Y."/>
            <person name="Fung C.S.-H."/>
            <person name="Xiao X."/>
            <person name="Malainual N."/>
            <person name="Hou J."/>
            <person name="Wang L."/>
            <person name="Wang M."/>
            <person name="Yang K."/>
            <person name="Cui Y."/>
            <person name="Leung E."/>
            <person name="Nong W."/>
            <person name="Shin S.-K."/>
            <person name="Au S."/>
            <person name="Jeong K.Y."/>
            <person name="Chew F.T."/>
            <person name="Hui J."/>
            <person name="Leung T.F."/>
            <person name="Tungtrongchitr A."/>
            <person name="Zhong N."/>
            <person name="Liu Z."/>
            <person name="Tsui S."/>
        </authorList>
    </citation>
    <scope>NUCLEOTIDE SEQUENCE</scope>
    <source>
        <strain evidence="1">Derf</strain>
        <tissue evidence="1">Whole organism</tissue>
    </source>
</reference>
<protein>
    <submittedName>
        <fullName evidence="1">Uncharacterized protein</fullName>
    </submittedName>
</protein>
<accession>A0A922HXD2</accession>
<dbReference type="EMBL" id="ASGP02000005">
    <property type="protein sequence ID" value="KAH9506837.1"/>
    <property type="molecule type" value="Genomic_DNA"/>
</dbReference>
<evidence type="ECO:0000313" key="1">
    <source>
        <dbReference type="EMBL" id="KAH9506837.1"/>
    </source>
</evidence>
<reference evidence="1" key="1">
    <citation type="submission" date="2013-05" db="EMBL/GenBank/DDBJ databases">
        <authorList>
            <person name="Yim A.K.Y."/>
            <person name="Chan T.F."/>
            <person name="Ji K.M."/>
            <person name="Liu X.Y."/>
            <person name="Zhou J.W."/>
            <person name="Li R.Q."/>
            <person name="Yang K.Y."/>
            <person name="Li J."/>
            <person name="Li M."/>
            <person name="Law P.T.W."/>
            <person name="Wu Y.L."/>
            <person name="Cai Z.L."/>
            <person name="Qin H."/>
            <person name="Bao Y."/>
            <person name="Leung R.K.K."/>
            <person name="Ng P.K.S."/>
            <person name="Zou J."/>
            <person name="Zhong X.J."/>
            <person name="Ran P.X."/>
            <person name="Zhong N.S."/>
            <person name="Liu Z.G."/>
            <person name="Tsui S.K.W."/>
        </authorList>
    </citation>
    <scope>NUCLEOTIDE SEQUENCE</scope>
    <source>
        <strain evidence="1">Derf</strain>
        <tissue evidence="1">Whole organism</tissue>
    </source>
</reference>
<organism evidence="1 2">
    <name type="scientific">Dermatophagoides farinae</name>
    <name type="common">American house dust mite</name>
    <dbReference type="NCBI Taxonomy" id="6954"/>
    <lineage>
        <taxon>Eukaryota</taxon>
        <taxon>Metazoa</taxon>
        <taxon>Ecdysozoa</taxon>
        <taxon>Arthropoda</taxon>
        <taxon>Chelicerata</taxon>
        <taxon>Arachnida</taxon>
        <taxon>Acari</taxon>
        <taxon>Acariformes</taxon>
        <taxon>Sarcoptiformes</taxon>
        <taxon>Astigmata</taxon>
        <taxon>Psoroptidia</taxon>
        <taxon>Analgoidea</taxon>
        <taxon>Pyroglyphidae</taxon>
        <taxon>Dermatophagoidinae</taxon>
        <taxon>Dermatophagoides</taxon>
    </lineage>
</organism>
<dbReference type="AlphaFoldDB" id="A0A922HXD2"/>
<evidence type="ECO:0000313" key="2">
    <source>
        <dbReference type="Proteomes" id="UP000790347"/>
    </source>
</evidence>
<dbReference type="Proteomes" id="UP000790347">
    <property type="component" value="Unassembled WGS sequence"/>
</dbReference>
<sequence length="64" mass="7430">MVPAIINYDGDDDVFFFVTWIMDIANYHGLTNTHAHTQTVKEFSTAKRMKGLCFYAVKRKNTKQ</sequence>
<comment type="caution">
    <text evidence="1">The sequence shown here is derived from an EMBL/GenBank/DDBJ whole genome shotgun (WGS) entry which is preliminary data.</text>
</comment>
<name>A0A922HXD2_DERFA</name>
<gene>
    <name evidence="1" type="ORF">DERF_011549</name>
</gene>
<keyword evidence="2" id="KW-1185">Reference proteome</keyword>